<dbReference type="EMBL" id="LN890280">
    <property type="protein sequence ID" value="CUR52351.1"/>
    <property type="molecule type" value="Genomic_DNA"/>
</dbReference>
<protein>
    <recommendedName>
        <fullName evidence="3">SHOCT domain-containing protein</fullName>
    </recommendedName>
</protein>
<evidence type="ECO:0000313" key="2">
    <source>
        <dbReference type="Proteomes" id="UP000196239"/>
    </source>
</evidence>
<dbReference type="Proteomes" id="UP000196239">
    <property type="component" value="Chromosome 1"/>
</dbReference>
<gene>
    <name evidence="1" type="ORF">NDEV_1589</name>
</gene>
<sequence length="99" mass="11200">MSEDMIKTVRGLLSAGRGNAKRLREIIETVKSGEPIVMSDYRYIQNLLESPNATDVEQAQSIPQPKRDTSLEVLRVRLAEGQISIEEFRVLKKALTNEE</sequence>
<evidence type="ECO:0008006" key="3">
    <source>
        <dbReference type="Google" id="ProtNLM"/>
    </source>
</evidence>
<dbReference type="KEGG" id="ndv:NDEV_1589"/>
<keyword evidence="2" id="KW-1185">Reference proteome</keyword>
<reference evidence="2" key="1">
    <citation type="submission" date="2015-10" db="EMBL/GenBank/DDBJ databases">
        <authorList>
            <person name="Lehtovirta-Morley L.E."/>
            <person name="Vieille C."/>
        </authorList>
    </citation>
    <scope>NUCLEOTIDE SEQUENCE [LARGE SCALE GENOMIC DNA]</scope>
</reference>
<dbReference type="AlphaFoldDB" id="A0A128A4T8"/>
<proteinExistence type="predicted"/>
<evidence type="ECO:0000313" key="1">
    <source>
        <dbReference type="EMBL" id="CUR52351.1"/>
    </source>
</evidence>
<organism evidence="1 2">
    <name type="scientific">Nitrosotalea devaniterrae</name>
    <dbReference type="NCBI Taxonomy" id="1078905"/>
    <lineage>
        <taxon>Archaea</taxon>
        <taxon>Nitrososphaerota</taxon>
        <taxon>Nitrososphaeria</taxon>
        <taxon>Nitrosotaleales</taxon>
        <taxon>Nitrosotaleaceae</taxon>
        <taxon>Nitrosotalea</taxon>
    </lineage>
</organism>
<accession>A0A128A4T8</accession>
<name>A0A128A4T8_9ARCH</name>